<feature type="region of interest" description="Disordered" evidence="1">
    <location>
        <begin position="79"/>
        <end position="148"/>
    </location>
</feature>
<dbReference type="RefSeq" id="WP_052377019.1">
    <property type="nucleotide sequence ID" value="NZ_CP003984.1"/>
</dbReference>
<reference evidence="3 4" key="1">
    <citation type="journal article" date="2014" name="ISME J.">
        <title>Adaptation of an abundant Roseobacter RCA organism to pelagic systems revealed by genomic and transcriptomic analyses.</title>
        <authorList>
            <person name="Voget S."/>
            <person name="Wemheuer B."/>
            <person name="Brinkhoff T."/>
            <person name="Vollmers J."/>
            <person name="Dietrich S."/>
            <person name="Giebel H.A."/>
            <person name="Beardsley C."/>
            <person name="Sardemann C."/>
            <person name="Bakenhus I."/>
            <person name="Billerbeck S."/>
            <person name="Daniel R."/>
            <person name="Simon M."/>
        </authorList>
    </citation>
    <scope>NUCLEOTIDE SEQUENCE [LARGE SCALE GENOMIC DNA]</scope>
    <source>
        <strain evidence="3 4">RCA23</strain>
    </source>
</reference>
<proteinExistence type="predicted"/>
<protein>
    <submittedName>
        <fullName evidence="3">Flagellar assembly protein FliH</fullName>
    </submittedName>
</protein>
<dbReference type="AlphaFoldDB" id="A0AAN0VHQ0"/>
<dbReference type="Pfam" id="PF02108">
    <property type="entry name" value="FliH"/>
    <property type="match status" value="1"/>
</dbReference>
<accession>A0AAN0VHQ0</accession>
<dbReference type="EMBL" id="CP003984">
    <property type="protein sequence ID" value="AII86332.1"/>
    <property type="molecule type" value="Genomic_DNA"/>
</dbReference>
<organism evidence="3 4">
    <name type="scientific">Planktomarina temperata RCA23</name>
    <dbReference type="NCBI Taxonomy" id="666509"/>
    <lineage>
        <taxon>Bacteria</taxon>
        <taxon>Pseudomonadati</taxon>
        <taxon>Pseudomonadota</taxon>
        <taxon>Alphaproteobacteria</taxon>
        <taxon>Rhodobacterales</taxon>
        <taxon>Paracoccaceae</taxon>
        <taxon>Planktomarina</taxon>
    </lineage>
</organism>
<feature type="domain" description="Flagellar assembly protein FliH/Type III secretion system HrpE" evidence="2">
    <location>
        <begin position="180"/>
        <end position="282"/>
    </location>
</feature>
<evidence type="ECO:0000313" key="3">
    <source>
        <dbReference type="EMBL" id="AII86332.1"/>
    </source>
</evidence>
<gene>
    <name evidence="3" type="ORF">RCA23_c07760</name>
</gene>
<feature type="compositionally biased region" description="Acidic residues" evidence="1">
    <location>
        <begin position="111"/>
        <end position="123"/>
    </location>
</feature>
<evidence type="ECO:0000313" key="4">
    <source>
        <dbReference type="Proteomes" id="UP000028680"/>
    </source>
</evidence>
<evidence type="ECO:0000259" key="2">
    <source>
        <dbReference type="Pfam" id="PF02108"/>
    </source>
</evidence>
<sequence length="339" mass="36996">MSAEFIPHGGLIRADDLQQGVPLKPSEITQFIRTIDAEVFERKHAAAENSFQPKSLFDLAKAASEREVAQVLDAEIQSQTEAESLREPLETLETSEIDNTPPLEATSEPQDSTEPEPTEDLADDLPTPASANLLTPEPEAPEEMATTAATEEAYERGFLDGQKSAETEVEHMMSHALGLLDQVTQSFAVQVDGAIEELATSIEASVLSLASSRAGMAIDAVPEAFLQRIKTLANRIHSSATHPIVRLNPLDLLVLKPILEQSQDLLNLRLVSDVNLQRGDIDLSLERIRLTDLLPRVDQPAQNITYTPLVLAADAVLPQRPPEIGETANEEQPVEDPML</sequence>
<name>A0AAN0VHQ0_9RHOB</name>
<keyword evidence="3" id="KW-0282">Flagellum</keyword>
<dbReference type="KEGG" id="ptp:RCA23_c07760"/>
<keyword evidence="3" id="KW-0969">Cilium</keyword>
<dbReference type="InterPro" id="IPR018035">
    <property type="entry name" value="Flagellar_FliH/T3SS_HrpE"/>
</dbReference>
<keyword evidence="3" id="KW-0966">Cell projection</keyword>
<dbReference type="Proteomes" id="UP000028680">
    <property type="component" value="Chromosome"/>
</dbReference>
<evidence type="ECO:0000256" key="1">
    <source>
        <dbReference type="SAM" id="MobiDB-lite"/>
    </source>
</evidence>
<keyword evidence="4" id="KW-1185">Reference proteome</keyword>